<dbReference type="Gene3D" id="4.10.240.10">
    <property type="entry name" value="Zn(2)-C6 fungal-type DNA-binding domain"/>
    <property type="match status" value="1"/>
</dbReference>
<keyword evidence="5" id="KW-0804">Transcription</keyword>
<dbReference type="Proteomes" id="UP000182658">
    <property type="component" value="Unassembled WGS sequence"/>
</dbReference>
<keyword evidence="3" id="KW-0805">Transcription regulation</keyword>
<accession>A0A1J7JMJ4</accession>
<dbReference type="GO" id="GO:0000981">
    <property type="term" value="F:DNA-binding transcription factor activity, RNA polymerase II-specific"/>
    <property type="evidence" value="ECO:0007669"/>
    <property type="project" value="InterPro"/>
</dbReference>
<keyword evidence="6" id="KW-0539">Nucleus</keyword>
<dbReference type="PANTHER" id="PTHR37534:SF25">
    <property type="entry name" value="ZN(II)2CYS6 TRANSCRIPTION FACTOR (EUROFUNG)"/>
    <property type="match status" value="1"/>
</dbReference>
<sequence length="581" mass="65503">MASSPIFLINTFSHSSRDNAEQYGHIRASSFGMEDRVLPMPILNHNAMGGRRTSNPEEPESRHQPHSSVLYRSPTLELPAGYGDAPNASTGHGLQTENQSNMGKKKPPSKGPRGRYGCRTCRQRHLKCDENRPSCENCTKARRDCVWNHELRVSHDPRSSSSSQFRPRALSSVSNASFEDWSSHYRPEQHARRLDAGQYFLKPDALRQLERDSSGDYLAPISRCEWVPSDLLRSPLAASLFQFYIEYAGPWLDITSPSRHFASTVPRLAMSNPVLLFACLSYSAKCLVPSSSLSEQYSNACIKLLIPLLSDEVFVSTDETLLATLVILRHVEQYAEAPEDKGAHLSGAFSLIASQRVLPPHDSLPGAALWTYMRQDIRQALLNRSSPKLKPSHGIQIDNFDTVAEVTWADRACHLAALACTYAWGGTTGEVDGDVLTQLLDWWKENLPKEYLPYHDTEDAICYLASWHCVAWQFYHLARILLQLYHAERPRDMDVFAFNQHIESEITAHARTICRIAYSSSHVGCLYNASAMLGFIGSYFRDSGDQDRLISFMRNFSAETNWPTSADQARLLDLWQTRVKS</sequence>
<evidence type="ECO:0000256" key="4">
    <source>
        <dbReference type="ARBA" id="ARBA00023125"/>
    </source>
</evidence>
<evidence type="ECO:0000256" key="1">
    <source>
        <dbReference type="ARBA" id="ARBA00004123"/>
    </source>
</evidence>
<evidence type="ECO:0000256" key="7">
    <source>
        <dbReference type="SAM" id="MobiDB-lite"/>
    </source>
</evidence>
<organism evidence="9 10">
    <name type="scientific">Coniochaeta ligniaria NRRL 30616</name>
    <dbReference type="NCBI Taxonomy" id="1408157"/>
    <lineage>
        <taxon>Eukaryota</taxon>
        <taxon>Fungi</taxon>
        <taxon>Dikarya</taxon>
        <taxon>Ascomycota</taxon>
        <taxon>Pezizomycotina</taxon>
        <taxon>Sordariomycetes</taxon>
        <taxon>Sordariomycetidae</taxon>
        <taxon>Coniochaetales</taxon>
        <taxon>Coniochaetaceae</taxon>
        <taxon>Coniochaeta</taxon>
    </lineage>
</organism>
<name>A0A1J7JMJ4_9PEZI</name>
<dbReference type="InterPro" id="IPR036864">
    <property type="entry name" value="Zn2-C6_fun-type_DNA-bd_sf"/>
</dbReference>
<evidence type="ECO:0000313" key="10">
    <source>
        <dbReference type="Proteomes" id="UP000182658"/>
    </source>
</evidence>
<dbReference type="GO" id="GO:0045944">
    <property type="term" value="P:positive regulation of transcription by RNA polymerase II"/>
    <property type="evidence" value="ECO:0007669"/>
    <property type="project" value="TreeGrafter"/>
</dbReference>
<dbReference type="CDD" id="cd00067">
    <property type="entry name" value="GAL4"/>
    <property type="match status" value="1"/>
</dbReference>
<evidence type="ECO:0000259" key="8">
    <source>
        <dbReference type="PROSITE" id="PS50048"/>
    </source>
</evidence>
<dbReference type="InterPro" id="IPR021858">
    <property type="entry name" value="Fun_TF"/>
</dbReference>
<dbReference type="AlphaFoldDB" id="A0A1J7JMJ4"/>
<evidence type="ECO:0000313" key="9">
    <source>
        <dbReference type="EMBL" id="OIW34617.1"/>
    </source>
</evidence>
<evidence type="ECO:0000256" key="2">
    <source>
        <dbReference type="ARBA" id="ARBA00022833"/>
    </source>
</evidence>
<dbReference type="SMART" id="SM00066">
    <property type="entry name" value="GAL4"/>
    <property type="match status" value="1"/>
</dbReference>
<dbReference type="CDD" id="cd12148">
    <property type="entry name" value="fungal_TF_MHR"/>
    <property type="match status" value="1"/>
</dbReference>
<dbReference type="EMBL" id="KV875093">
    <property type="protein sequence ID" value="OIW34617.1"/>
    <property type="molecule type" value="Genomic_DNA"/>
</dbReference>
<dbReference type="GO" id="GO:0005634">
    <property type="term" value="C:nucleus"/>
    <property type="evidence" value="ECO:0007669"/>
    <property type="project" value="UniProtKB-SubCell"/>
</dbReference>
<keyword evidence="2" id="KW-0862">Zinc</keyword>
<comment type="subcellular location">
    <subcellularLocation>
        <location evidence="1">Nucleus</location>
    </subcellularLocation>
</comment>
<evidence type="ECO:0000256" key="6">
    <source>
        <dbReference type="ARBA" id="ARBA00023242"/>
    </source>
</evidence>
<dbReference type="InParanoid" id="A0A1J7JMJ4"/>
<feature type="domain" description="Zn(2)-C6 fungal-type" evidence="8">
    <location>
        <begin position="117"/>
        <end position="147"/>
    </location>
</feature>
<reference evidence="9 10" key="1">
    <citation type="submission" date="2016-10" db="EMBL/GenBank/DDBJ databases">
        <title>Draft genome sequence of Coniochaeta ligniaria NRRL30616, a lignocellulolytic fungus for bioabatement of inhibitors in plant biomass hydrolysates.</title>
        <authorList>
            <consortium name="DOE Joint Genome Institute"/>
            <person name="Jimenez D.J."/>
            <person name="Hector R.E."/>
            <person name="Riley R."/>
            <person name="Sun H."/>
            <person name="Grigoriev I.V."/>
            <person name="Van Elsas J.D."/>
            <person name="Nichols N.N."/>
        </authorList>
    </citation>
    <scope>NUCLEOTIDE SEQUENCE [LARGE SCALE GENOMIC DNA]</scope>
    <source>
        <strain evidence="9 10">NRRL 30616</strain>
    </source>
</reference>
<keyword evidence="4" id="KW-0238">DNA-binding</keyword>
<keyword evidence="10" id="KW-1185">Reference proteome</keyword>
<proteinExistence type="predicted"/>
<feature type="compositionally biased region" description="Polar residues" evidence="7">
    <location>
        <begin position="87"/>
        <end position="102"/>
    </location>
</feature>
<dbReference type="InterPro" id="IPR001138">
    <property type="entry name" value="Zn2Cys6_DnaBD"/>
</dbReference>
<evidence type="ECO:0000256" key="5">
    <source>
        <dbReference type="ARBA" id="ARBA00023163"/>
    </source>
</evidence>
<dbReference type="OrthoDB" id="4525710at2759"/>
<dbReference type="GO" id="GO:0000976">
    <property type="term" value="F:transcription cis-regulatory region binding"/>
    <property type="evidence" value="ECO:0007669"/>
    <property type="project" value="TreeGrafter"/>
</dbReference>
<dbReference type="PROSITE" id="PS50048">
    <property type="entry name" value="ZN2_CY6_FUNGAL_2"/>
    <property type="match status" value="1"/>
</dbReference>
<feature type="region of interest" description="Disordered" evidence="7">
    <location>
        <begin position="44"/>
        <end position="117"/>
    </location>
</feature>
<evidence type="ECO:0000256" key="3">
    <source>
        <dbReference type="ARBA" id="ARBA00023015"/>
    </source>
</evidence>
<protein>
    <recommendedName>
        <fullName evidence="8">Zn(2)-C6 fungal-type domain-containing protein</fullName>
    </recommendedName>
</protein>
<dbReference type="GO" id="GO:0008270">
    <property type="term" value="F:zinc ion binding"/>
    <property type="evidence" value="ECO:0007669"/>
    <property type="project" value="InterPro"/>
</dbReference>
<dbReference type="PANTHER" id="PTHR37534">
    <property type="entry name" value="TRANSCRIPTIONAL ACTIVATOR PROTEIN UGA3"/>
    <property type="match status" value="1"/>
</dbReference>
<dbReference type="PROSITE" id="PS00463">
    <property type="entry name" value="ZN2_CY6_FUNGAL_1"/>
    <property type="match status" value="1"/>
</dbReference>
<gene>
    <name evidence="9" type="ORF">CONLIGDRAFT_675586</name>
</gene>
<dbReference type="Pfam" id="PF00172">
    <property type="entry name" value="Zn_clus"/>
    <property type="match status" value="1"/>
</dbReference>
<dbReference type="Pfam" id="PF11951">
    <property type="entry name" value="Fungal_trans_2"/>
    <property type="match status" value="1"/>
</dbReference>
<dbReference type="SUPFAM" id="SSF57701">
    <property type="entry name" value="Zn2/Cys6 DNA-binding domain"/>
    <property type="match status" value="1"/>
</dbReference>